<dbReference type="Gene3D" id="2.60.40.1080">
    <property type="match status" value="1"/>
</dbReference>
<dbReference type="SUPFAM" id="SSF49373">
    <property type="entry name" value="Invasin/intimin cell-adhesion fragments"/>
    <property type="match status" value="1"/>
</dbReference>
<feature type="signal peptide" evidence="1">
    <location>
        <begin position="1"/>
        <end position="20"/>
    </location>
</feature>
<sequence length="960" mass="102553">MKTYIQTLFIRSCRYWLALALPILLLSCGQPSPPPPQAVRVEVTPGGLLLTRAGESQTLRARAYDAQGREIKAAFTYSSSNPAIASVTPEGRITAQADLGSARVVVQAGQTRAEVGVMVAQPVVGATLVSDSQVVLIEGTDPNAPFEVGYRYIVTLEGVSPPAVGSVLMSQGSLPVAGRVLEVRQNGNQTLVTLELVSIDQLLSRYRLQETFDLRGVSPHIPQDVEENFEITPEGGGRYSLSLKPDKSLSTTALGPGAVRPMVDFNLGPLKCSTDAGSALNVSVNKVDVKIDLSSLGFELLWTDQTKRLLLVGKPKVQFTFEPRLSAAIAGKVSCKMQFFEIPLPVPGVLFAVAKLYNPVGAGFELEGQIPVANASFKASTELLLSLRTGLECNPDCSVPHEITQEQVKPDLKWTLPEVPSGVKLEARAGGFAYLSLNTGLRAWMTKAIQVVGIRVSDYEFFIAKAGVNLEGQLASEETQVKDANFAARYGLKAELSIGTGKDLQKALEALKLPITAVSFKFPFELASSPRAISLIADRNSFRAGDTVRFRVNLGDTQFPVLGYQVEAVRVYHNTGTPENPVLVLANQATASPGQTEFELPWVATVDGQVVEGSGNSTRRPFVAFVKTRLLDTRLELGNVGVGCAGSANVQYCITDLGTLGGSYSIAWEINENGQVVGESRNTGGQVRAFLWQDNQMTDLGTLGGSSSEAYGINENGQIVGSSSTDSGQDHAFLWQNGQMTNLGTLGGSFSLARKINNNGQITGWAANVSGQARAFRWQNGQMTNLGTLGGSLSAGYAINQSGQVAGESHTPGGEFRGFLWQNEQSGMINLGTLGGNRSEAYALNNLGQVVGISILANGQTHAFLWQNGQMTDLGTLGGRTSTAWGINDQGVVVGSSENASNTNRAFIWRNGQMSDLNSLIDSTQGWVLTEASDINNQGQIVGYGRFNGQTRAFLLTPIR</sequence>
<dbReference type="InterPro" id="IPR008964">
    <property type="entry name" value="Invasin/intimin_cell_adhesion"/>
</dbReference>
<dbReference type="InterPro" id="IPR014262">
    <property type="entry name" value="HAF_rpt"/>
</dbReference>
<dbReference type="Proteomes" id="UP000266178">
    <property type="component" value="Unassembled WGS sequence"/>
</dbReference>
<keyword evidence="1" id="KW-0732">Signal</keyword>
<dbReference type="AlphaFoldDB" id="A0A399F600"/>
<keyword evidence="3" id="KW-1185">Reference proteome</keyword>
<dbReference type="NCBIfam" id="TIGR02913">
    <property type="entry name" value="HAF_rpt"/>
    <property type="match status" value="6"/>
</dbReference>
<feature type="chain" id="PRO_5030071814" evidence="1">
    <location>
        <begin position="21"/>
        <end position="960"/>
    </location>
</feature>
<protein>
    <submittedName>
        <fullName evidence="2">Putative extracellular repeat, HAF family</fullName>
    </submittedName>
</protein>
<dbReference type="PROSITE" id="PS51257">
    <property type="entry name" value="PROKAR_LIPOPROTEIN"/>
    <property type="match status" value="1"/>
</dbReference>
<name>A0A399F600_9DEIN</name>
<evidence type="ECO:0000313" key="3">
    <source>
        <dbReference type="Proteomes" id="UP000266178"/>
    </source>
</evidence>
<reference evidence="2 3" key="1">
    <citation type="submission" date="2018-08" db="EMBL/GenBank/DDBJ databases">
        <title>Meiothermus granaticius genome AF-68 sequencing project.</title>
        <authorList>
            <person name="Da Costa M.S."/>
            <person name="Albuquerque L."/>
            <person name="Raposo P."/>
            <person name="Froufe H.J.C."/>
            <person name="Barroso C.S."/>
            <person name="Egas C."/>
        </authorList>
    </citation>
    <scope>NUCLEOTIDE SEQUENCE [LARGE SCALE GENOMIC DNA]</scope>
    <source>
        <strain evidence="2 3">AF-68</strain>
    </source>
</reference>
<dbReference type="EMBL" id="QWLB01000061">
    <property type="protein sequence ID" value="RIH91056.1"/>
    <property type="molecule type" value="Genomic_DNA"/>
</dbReference>
<comment type="caution">
    <text evidence="2">The sequence shown here is derived from an EMBL/GenBank/DDBJ whole genome shotgun (WGS) entry which is preliminary data.</text>
</comment>
<accession>A0A399F600</accession>
<dbReference type="RefSeq" id="WP_119358484.1">
    <property type="nucleotide sequence ID" value="NZ_BJXM01000005.1"/>
</dbReference>
<evidence type="ECO:0000256" key="1">
    <source>
        <dbReference type="SAM" id="SignalP"/>
    </source>
</evidence>
<proteinExistence type="predicted"/>
<organism evidence="2 3">
    <name type="scientific">Meiothermus granaticius NBRC 107808</name>
    <dbReference type="NCBI Taxonomy" id="1227551"/>
    <lineage>
        <taxon>Bacteria</taxon>
        <taxon>Thermotogati</taxon>
        <taxon>Deinococcota</taxon>
        <taxon>Deinococci</taxon>
        <taxon>Thermales</taxon>
        <taxon>Thermaceae</taxon>
        <taxon>Meiothermus</taxon>
    </lineage>
</organism>
<evidence type="ECO:0000313" key="2">
    <source>
        <dbReference type="EMBL" id="RIH91056.1"/>
    </source>
</evidence>
<gene>
    <name evidence="2" type="ORF">Mgrana_03054</name>
</gene>
<dbReference type="OrthoDB" id="9805017at2"/>